<evidence type="ECO:0000313" key="3">
    <source>
        <dbReference type="Proteomes" id="UP000824263"/>
    </source>
</evidence>
<dbReference type="PROSITE" id="PS50943">
    <property type="entry name" value="HTH_CROC1"/>
    <property type="match status" value="1"/>
</dbReference>
<dbReference type="SMART" id="SM00530">
    <property type="entry name" value="HTH_XRE"/>
    <property type="match status" value="1"/>
</dbReference>
<dbReference type="GO" id="GO:0003677">
    <property type="term" value="F:DNA binding"/>
    <property type="evidence" value="ECO:0007669"/>
    <property type="project" value="InterPro"/>
</dbReference>
<dbReference type="CDD" id="cd06260">
    <property type="entry name" value="DUF820-like"/>
    <property type="match status" value="1"/>
</dbReference>
<dbReference type="InterPro" id="IPR008538">
    <property type="entry name" value="Uma2"/>
</dbReference>
<gene>
    <name evidence="2" type="ORF">H9873_06875</name>
</gene>
<dbReference type="Proteomes" id="UP000824263">
    <property type="component" value="Unassembled WGS sequence"/>
</dbReference>
<dbReference type="EMBL" id="DXGF01000129">
    <property type="protein sequence ID" value="HIW84026.1"/>
    <property type="molecule type" value="Genomic_DNA"/>
</dbReference>
<dbReference type="CDD" id="cd00093">
    <property type="entry name" value="HTH_XRE"/>
    <property type="match status" value="1"/>
</dbReference>
<dbReference type="Pfam" id="PF05685">
    <property type="entry name" value="Uma2"/>
    <property type="match status" value="1"/>
</dbReference>
<dbReference type="SUPFAM" id="SSF47413">
    <property type="entry name" value="lambda repressor-like DNA-binding domains"/>
    <property type="match status" value="1"/>
</dbReference>
<name>A0A9D1RCG5_9FIRM</name>
<evidence type="ECO:0000313" key="2">
    <source>
        <dbReference type="EMBL" id="HIW84026.1"/>
    </source>
</evidence>
<protein>
    <submittedName>
        <fullName evidence="2">Uma2 family endonuclease</fullName>
    </submittedName>
</protein>
<evidence type="ECO:0000259" key="1">
    <source>
        <dbReference type="PROSITE" id="PS50943"/>
    </source>
</evidence>
<dbReference type="SUPFAM" id="SSF52980">
    <property type="entry name" value="Restriction endonuclease-like"/>
    <property type="match status" value="1"/>
</dbReference>
<reference evidence="2" key="2">
    <citation type="submission" date="2021-04" db="EMBL/GenBank/DDBJ databases">
        <authorList>
            <person name="Gilroy R."/>
        </authorList>
    </citation>
    <scope>NUCLEOTIDE SEQUENCE</scope>
    <source>
        <strain evidence="2">ChiSxjej1B13-11762</strain>
    </source>
</reference>
<proteinExistence type="predicted"/>
<dbReference type="PANTHER" id="PTHR34107:SF4">
    <property type="entry name" value="SLL1222 PROTEIN"/>
    <property type="match status" value="1"/>
</dbReference>
<dbReference type="PANTHER" id="PTHR34107">
    <property type="entry name" value="SLL0198 PROTEIN-RELATED"/>
    <property type="match status" value="1"/>
</dbReference>
<dbReference type="InterPro" id="IPR010982">
    <property type="entry name" value="Lambda_DNA-bd_dom_sf"/>
</dbReference>
<keyword evidence="2" id="KW-0255">Endonuclease</keyword>
<dbReference type="InterPro" id="IPR011335">
    <property type="entry name" value="Restrct_endonuc-II-like"/>
</dbReference>
<dbReference type="Gene3D" id="1.10.260.40">
    <property type="entry name" value="lambda repressor-like DNA-binding domains"/>
    <property type="match status" value="1"/>
</dbReference>
<keyword evidence="2" id="KW-0540">Nuclease</keyword>
<keyword evidence="2" id="KW-0378">Hydrolase</keyword>
<dbReference type="Pfam" id="PF01381">
    <property type="entry name" value="HTH_3"/>
    <property type="match status" value="1"/>
</dbReference>
<dbReference type="AlphaFoldDB" id="A0A9D1RCG5"/>
<dbReference type="Gene3D" id="3.90.1570.10">
    <property type="entry name" value="tt1808, chain A"/>
    <property type="match status" value="1"/>
</dbReference>
<accession>A0A9D1RCG5</accession>
<sequence>MLYEELNKRKKELGLTTEQLSQLSGVPTGTINKILSGETRSPRYDTIRALEAVLFAEEYTKEETLRESRAPYCAKRQDEYTLEDYRGLPEDVRAELIDGKLFFLEAPSFTHQELVTELLFEIKLFIRQQGGPCRILPSPLDVQLDRDDRTVIQPDLALVCQREKITKKGVYGAPDLCIEITSESTRKRDYGIKVQKYMNAGVREYWIVDVKREMVVCYWFEGEAAPYISLYTFKDKVPVRMFGERLQIDFSELAAEIWKE</sequence>
<dbReference type="InterPro" id="IPR001387">
    <property type="entry name" value="Cro/C1-type_HTH"/>
</dbReference>
<dbReference type="InterPro" id="IPR012296">
    <property type="entry name" value="Nuclease_put_TT1808"/>
</dbReference>
<organism evidence="2 3">
    <name type="scientific">Candidatus Dorea gallistercoris</name>
    <dbReference type="NCBI Taxonomy" id="2838542"/>
    <lineage>
        <taxon>Bacteria</taxon>
        <taxon>Bacillati</taxon>
        <taxon>Bacillota</taxon>
        <taxon>Clostridia</taxon>
        <taxon>Lachnospirales</taxon>
        <taxon>Lachnospiraceae</taxon>
        <taxon>Dorea</taxon>
    </lineage>
</organism>
<reference evidence="2" key="1">
    <citation type="journal article" date="2021" name="PeerJ">
        <title>Extensive microbial diversity within the chicken gut microbiome revealed by metagenomics and culture.</title>
        <authorList>
            <person name="Gilroy R."/>
            <person name="Ravi A."/>
            <person name="Getino M."/>
            <person name="Pursley I."/>
            <person name="Horton D.L."/>
            <person name="Alikhan N.F."/>
            <person name="Baker D."/>
            <person name="Gharbi K."/>
            <person name="Hall N."/>
            <person name="Watson M."/>
            <person name="Adriaenssens E.M."/>
            <person name="Foster-Nyarko E."/>
            <person name="Jarju S."/>
            <person name="Secka A."/>
            <person name="Antonio M."/>
            <person name="Oren A."/>
            <person name="Chaudhuri R.R."/>
            <person name="La Ragione R."/>
            <person name="Hildebrand F."/>
            <person name="Pallen M.J."/>
        </authorList>
    </citation>
    <scope>NUCLEOTIDE SEQUENCE</scope>
    <source>
        <strain evidence="2">ChiSxjej1B13-11762</strain>
    </source>
</reference>
<dbReference type="GO" id="GO:0004519">
    <property type="term" value="F:endonuclease activity"/>
    <property type="evidence" value="ECO:0007669"/>
    <property type="project" value="UniProtKB-KW"/>
</dbReference>
<comment type="caution">
    <text evidence="2">The sequence shown here is derived from an EMBL/GenBank/DDBJ whole genome shotgun (WGS) entry which is preliminary data.</text>
</comment>
<feature type="domain" description="HTH cro/C1-type" evidence="1">
    <location>
        <begin position="6"/>
        <end position="54"/>
    </location>
</feature>